<accession>A0A0L0M3A3</accession>
<gene>
    <name evidence="1" type="ORF">BVER_04785c</name>
</gene>
<dbReference type="EMBL" id="LFJJ01000278">
    <property type="protein sequence ID" value="KND57107.1"/>
    <property type="molecule type" value="Genomic_DNA"/>
</dbReference>
<reference evidence="2" key="1">
    <citation type="submission" date="2015-06" db="EMBL/GenBank/DDBJ databases">
        <title>Comparative genomics of Burkholderia leaf nodule symbionts.</title>
        <authorList>
            <person name="Carlier A."/>
            <person name="Eberl L."/>
            <person name="Pinto-Carbo M."/>
        </authorList>
    </citation>
    <scope>NUCLEOTIDE SEQUENCE [LARGE SCALE GENOMIC DNA]</scope>
    <source>
        <strain evidence="2">UZHbot4</strain>
    </source>
</reference>
<comment type="caution">
    <text evidence="1">The sequence shown here is derived from an EMBL/GenBank/DDBJ whole genome shotgun (WGS) entry which is preliminary data.</text>
</comment>
<evidence type="ECO:0000313" key="1">
    <source>
        <dbReference type="EMBL" id="KND57107.1"/>
    </source>
</evidence>
<name>A0A0L0M3A3_9BURK</name>
<dbReference type="GO" id="GO:0047296">
    <property type="term" value="F:homospermidine synthase activity"/>
    <property type="evidence" value="ECO:0007669"/>
    <property type="project" value="UniProtKB-EC"/>
</dbReference>
<proteinExistence type="predicted"/>
<dbReference type="AlphaFoldDB" id="A0A0L0M3A3"/>
<sequence length="123" mass="13698">MREQVLALKRESEVHSTALVAHGANPGFVSVLVKIALLDMAKLVWPERAGTIHPVERADWARLAADLDVRVIQISERDTQRTSDPHRPRVLMNTWSVDGFIAECRQEAELGCTHGSQSTKTES</sequence>
<keyword evidence="1" id="KW-0808">Transferase</keyword>
<organism evidence="1 2">
    <name type="scientific">Candidatus Burkholderia verschuerenii</name>
    <dbReference type="NCBI Taxonomy" id="242163"/>
    <lineage>
        <taxon>Bacteria</taxon>
        <taxon>Pseudomonadati</taxon>
        <taxon>Pseudomonadota</taxon>
        <taxon>Betaproteobacteria</taxon>
        <taxon>Burkholderiales</taxon>
        <taxon>Burkholderiaceae</taxon>
        <taxon>Burkholderia</taxon>
    </lineage>
</organism>
<dbReference type="PATRIC" id="fig|242163.4.peg.3900"/>
<dbReference type="Gene3D" id="3.30.360.30">
    <property type="entry name" value="homospermidine synthase like"/>
    <property type="match status" value="1"/>
</dbReference>
<keyword evidence="2" id="KW-1185">Reference proteome</keyword>
<dbReference type="InterPro" id="IPR023181">
    <property type="entry name" value="Homospermid_syn-like_C"/>
</dbReference>
<evidence type="ECO:0000313" key="2">
    <source>
        <dbReference type="Proteomes" id="UP000036959"/>
    </source>
</evidence>
<dbReference type="EC" id="2.5.1.44" evidence="1"/>
<protein>
    <submittedName>
        <fullName evidence="1">Homospermidine synthase</fullName>
        <ecNumber evidence="1">2.5.1.44</ecNumber>
    </submittedName>
</protein>
<dbReference type="Proteomes" id="UP000036959">
    <property type="component" value="Unassembled WGS sequence"/>
</dbReference>